<sequence length="52" mass="6078">LSNSFPIQWKRSKLQDLEATTALAMMRHSTTYQFETDEEHQASPMRTYLEGT</sequence>
<dbReference type="Proteomes" id="UP000198211">
    <property type="component" value="Unassembled WGS sequence"/>
</dbReference>
<feature type="non-terminal residue" evidence="1">
    <location>
        <position position="1"/>
    </location>
</feature>
<keyword evidence="2" id="KW-1185">Reference proteome</keyword>
<evidence type="ECO:0000313" key="2">
    <source>
        <dbReference type="Proteomes" id="UP000198211"/>
    </source>
</evidence>
<evidence type="ECO:0000313" key="1">
    <source>
        <dbReference type="EMBL" id="OWY96083.1"/>
    </source>
</evidence>
<protein>
    <submittedName>
        <fullName evidence="1">Uncharacterized protein</fullName>
    </submittedName>
</protein>
<dbReference type="EMBL" id="NBNE01012107">
    <property type="protein sequence ID" value="OWY96083.1"/>
    <property type="molecule type" value="Genomic_DNA"/>
</dbReference>
<proteinExistence type="predicted"/>
<name>A0A225USV9_9STRA</name>
<dbReference type="AlphaFoldDB" id="A0A225USV9"/>
<reference evidence="2" key="1">
    <citation type="submission" date="2017-03" db="EMBL/GenBank/DDBJ databases">
        <title>Phytopthora megakarya and P. palmivora, two closely related causual agents of cacao black pod achieved similar genome size and gene model numbers by different mechanisms.</title>
        <authorList>
            <person name="Ali S."/>
            <person name="Shao J."/>
            <person name="Larry D.J."/>
            <person name="Kronmiller B."/>
            <person name="Shen D."/>
            <person name="Strem M.D."/>
            <person name="Melnick R.L."/>
            <person name="Guiltinan M.J."/>
            <person name="Tyler B.M."/>
            <person name="Meinhardt L.W."/>
            <person name="Bailey B.A."/>
        </authorList>
    </citation>
    <scope>NUCLEOTIDE SEQUENCE [LARGE SCALE GENOMIC DNA]</scope>
    <source>
        <strain evidence="2">zdho120</strain>
    </source>
</reference>
<accession>A0A225USV9</accession>
<organism evidence="1 2">
    <name type="scientific">Phytophthora megakarya</name>
    <dbReference type="NCBI Taxonomy" id="4795"/>
    <lineage>
        <taxon>Eukaryota</taxon>
        <taxon>Sar</taxon>
        <taxon>Stramenopiles</taxon>
        <taxon>Oomycota</taxon>
        <taxon>Peronosporomycetes</taxon>
        <taxon>Peronosporales</taxon>
        <taxon>Peronosporaceae</taxon>
        <taxon>Phytophthora</taxon>
    </lineage>
</organism>
<comment type="caution">
    <text evidence="1">The sequence shown here is derived from an EMBL/GenBank/DDBJ whole genome shotgun (WGS) entry which is preliminary data.</text>
</comment>
<gene>
    <name evidence="1" type="ORF">PHMEG_00033745</name>
</gene>